<dbReference type="EC" id="4.3.2.2" evidence="5 13"/>
<keyword evidence="8 14" id="KW-0456">Lyase</keyword>
<dbReference type="SUPFAM" id="SSF48557">
    <property type="entry name" value="L-aspartase-like"/>
    <property type="match status" value="1"/>
</dbReference>
<comment type="similarity">
    <text evidence="3 14">Belongs to the lyase 1 family. Adenylosuccinate lyase subfamily.</text>
</comment>
<dbReference type="PANTHER" id="PTHR43172:SF1">
    <property type="entry name" value="ADENYLOSUCCINATE LYASE"/>
    <property type="match status" value="1"/>
</dbReference>
<dbReference type="EMBL" id="QNVI01000002">
    <property type="protein sequence ID" value="TDA40551.1"/>
    <property type="molecule type" value="Genomic_DNA"/>
</dbReference>
<dbReference type="PANTHER" id="PTHR43172">
    <property type="entry name" value="ADENYLOSUCCINATE LYASE"/>
    <property type="match status" value="1"/>
</dbReference>
<dbReference type="InterPro" id="IPR019468">
    <property type="entry name" value="AdenyloSucc_lyase_C"/>
</dbReference>
<dbReference type="EMBL" id="RXIH01000032">
    <property type="protein sequence ID" value="RZN56009.1"/>
    <property type="molecule type" value="Genomic_DNA"/>
</dbReference>
<sequence>MPICPIDTGRYGSEEIRRIFDENYRLQKMLDVESTLAEVLAELGEIPKEAAEEIKRKAKIDFVTIEKVKQKEKKTHHDIMAMIEVLAEECGEYGKYVHWGATSYDIVDTSWTLIIKEAISIIENKLRAFRDKLCDLAIKNKKLIMIGRTHGQHALPITFGFKIAVYAAEIGRNLERLNEIKKRVLVGKMSGAVGTMASFGDKGIEIEKKVMEKLGLREAEISTQIICRDRIAELICWAGILASSLDRIATEIRNLQRTEILEVAEGFGKEQVGSSTMPHKQNPVDCEKVCGLAKVIRGFLITALENIPLWHERDLTNSSSERFIIPLTFIILDEMIETMNKVIENIRIFPENMKRNLEITKGAILSEAIMMALARKGLGRQKAHEILRKLSIKAFNEGKSLKEVIKEDELVMKYLSEKEIDELMKPENYLGKVEELIDRAVKYAKST</sequence>
<feature type="domain" description="Adenylosuccinate lyase C-terminal" evidence="15">
    <location>
        <begin position="361"/>
        <end position="441"/>
    </location>
</feature>
<comment type="subunit">
    <text evidence="4">Homotetramer. Residues from neighboring subunits contribute catalytic and substrate-binding residues to each active site.</text>
</comment>
<dbReference type="FunFam" id="1.10.40.30:FF:000007">
    <property type="entry name" value="Adenylosuccinate lyase"/>
    <property type="match status" value="1"/>
</dbReference>
<proteinExistence type="inferred from homology"/>
<comment type="function">
    <text evidence="10">Catalyzes two reactions in de novo purine nucleotide biosynthesis. Catalyzes the breakdown of 5-aminoimidazole- (N-succinylocarboxamide) ribotide (SAICAR or 2-[5-amino-1-(5-phospho-beta-D-ribosyl)imidazole-4-carboxamido]succinate) to 5-aminoimidazole-4-carboxamide ribotide (AICAR or 5-amino-1-(5-phospho-beta-D-ribosyl)imidazole-4-carboxamide) and fumarate, and of adenylosuccinate (ADS or N(6)-(1,2-dicarboxyethyl)-AMP) to adenosine monophosphate (AMP) and fumarate.</text>
</comment>
<dbReference type="GO" id="GO:0005829">
    <property type="term" value="C:cytosol"/>
    <property type="evidence" value="ECO:0007669"/>
    <property type="project" value="TreeGrafter"/>
</dbReference>
<dbReference type="Gene3D" id="1.10.275.10">
    <property type="entry name" value="Fumarase/aspartase (N-terminal domain)"/>
    <property type="match status" value="1"/>
</dbReference>
<reference evidence="16 18" key="2">
    <citation type="journal article" date="2019" name="Nat. Microbiol.">
        <title>Wide diversity of methane and short-chain alkane metabolisms in uncultured archaea.</title>
        <authorList>
            <person name="Borrel G."/>
            <person name="Adam P.S."/>
            <person name="McKay L.J."/>
            <person name="Chen L.X."/>
            <person name="Sierra-Garcia I.N."/>
            <person name="Sieber C.M."/>
            <person name="Letourneur Q."/>
            <person name="Ghozlane A."/>
            <person name="Andersen G.L."/>
            <person name="Li W.J."/>
            <person name="Hallam S.J."/>
            <person name="Muyzer G."/>
            <person name="de Oliveira V.M."/>
            <person name="Inskeep W.P."/>
            <person name="Banfield J.F."/>
            <person name="Gribaldo S."/>
        </authorList>
    </citation>
    <scope>NUCLEOTIDE SEQUENCE [LARGE SCALE GENOMIC DNA]</scope>
    <source>
        <strain evidence="16">Verst-YHS</strain>
    </source>
</reference>
<comment type="caution">
    <text evidence="17">The sequence shown here is derived from an EMBL/GenBank/DDBJ whole genome shotgun (WGS) entry which is preliminary data.</text>
</comment>
<dbReference type="PRINTS" id="PR00145">
    <property type="entry name" value="ARGSUCLYASE"/>
</dbReference>
<dbReference type="InterPro" id="IPR022761">
    <property type="entry name" value="Fumarate_lyase_N"/>
</dbReference>
<evidence type="ECO:0000313" key="18">
    <source>
        <dbReference type="Proteomes" id="UP000316080"/>
    </source>
</evidence>
<dbReference type="InterPro" id="IPR004769">
    <property type="entry name" value="Pur_lyase"/>
</dbReference>
<evidence type="ECO:0000256" key="3">
    <source>
        <dbReference type="ARBA" id="ARBA00008273"/>
    </source>
</evidence>
<dbReference type="GO" id="GO:0070626">
    <property type="term" value="F:(S)-2-(5-amino-1-(5-phospho-D-ribosyl)imidazole-4-carboxamido) succinate lyase (fumarate-forming) activity"/>
    <property type="evidence" value="ECO:0007669"/>
    <property type="project" value="TreeGrafter"/>
</dbReference>
<comment type="pathway">
    <text evidence="2 14">Purine metabolism; AMP biosynthesis via de novo pathway; AMP from IMP: step 2/2.</text>
</comment>
<accession>A0A523BHZ5</accession>
<evidence type="ECO:0000256" key="7">
    <source>
        <dbReference type="ARBA" id="ARBA00022755"/>
    </source>
</evidence>
<evidence type="ECO:0000256" key="1">
    <source>
        <dbReference type="ARBA" id="ARBA00004706"/>
    </source>
</evidence>
<comment type="catalytic activity">
    <reaction evidence="9">
        <text>(2S)-2-[5-amino-1-(5-phospho-beta-D-ribosyl)imidazole-4-carboxamido]succinate = 5-amino-1-(5-phospho-beta-D-ribosyl)imidazole-4-carboxamide + fumarate</text>
        <dbReference type="Rhea" id="RHEA:23920"/>
        <dbReference type="ChEBI" id="CHEBI:29806"/>
        <dbReference type="ChEBI" id="CHEBI:58443"/>
        <dbReference type="ChEBI" id="CHEBI:58475"/>
        <dbReference type="EC" id="4.3.2.2"/>
    </reaction>
    <physiologicalReaction direction="left-to-right" evidence="9">
        <dbReference type="Rhea" id="RHEA:23921"/>
    </physiologicalReaction>
</comment>
<evidence type="ECO:0000256" key="2">
    <source>
        <dbReference type="ARBA" id="ARBA00004734"/>
    </source>
</evidence>
<evidence type="ECO:0000256" key="12">
    <source>
        <dbReference type="ARBA" id="ARBA00049115"/>
    </source>
</evidence>
<dbReference type="PRINTS" id="PR00149">
    <property type="entry name" value="FUMRATELYASE"/>
</dbReference>
<evidence type="ECO:0000313" key="17">
    <source>
        <dbReference type="EMBL" id="TDA40551.1"/>
    </source>
</evidence>
<comment type="catalytic activity">
    <reaction evidence="12">
        <text>N(6)-(1,2-dicarboxyethyl)-AMP = fumarate + AMP</text>
        <dbReference type="Rhea" id="RHEA:16853"/>
        <dbReference type="ChEBI" id="CHEBI:29806"/>
        <dbReference type="ChEBI" id="CHEBI:57567"/>
        <dbReference type="ChEBI" id="CHEBI:456215"/>
        <dbReference type="EC" id="4.3.2.2"/>
    </reaction>
    <physiologicalReaction direction="left-to-right" evidence="12">
        <dbReference type="Rhea" id="RHEA:16854"/>
    </physiologicalReaction>
</comment>
<dbReference type="Gene3D" id="1.20.200.10">
    <property type="entry name" value="Fumarase/aspartase (Central domain)"/>
    <property type="match status" value="1"/>
</dbReference>
<evidence type="ECO:0000259" key="15">
    <source>
        <dbReference type="SMART" id="SM00998"/>
    </source>
</evidence>
<dbReference type="GO" id="GO:0004018">
    <property type="term" value="F:N6-(1,2-dicarboxyethyl)AMP AMP-lyase (fumarate-forming) activity"/>
    <property type="evidence" value="ECO:0007669"/>
    <property type="project" value="UniProtKB-UniRule"/>
</dbReference>
<dbReference type="Gene3D" id="1.10.40.30">
    <property type="entry name" value="Fumarase/aspartase (C-terminal domain)"/>
    <property type="match status" value="1"/>
</dbReference>
<dbReference type="GO" id="GO:0006189">
    <property type="term" value="P:'de novo' IMP biosynthetic process"/>
    <property type="evidence" value="ECO:0007669"/>
    <property type="project" value="UniProtKB-UniPathway"/>
</dbReference>
<dbReference type="InterPro" id="IPR000362">
    <property type="entry name" value="Fumarate_lyase_fam"/>
</dbReference>
<evidence type="ECO:0000256" key="10">
    <source>
        <dbReference type="ARBA" id="ARBA00025012"/>
    </source>
</evidence>
<evidence type="ECO:0000256" key="13">
    <source>
        <dbReference type="NCBIfam" id="TIGR00928"/>
    </source>
</evidence>
<dbReference type="GO" id="GO:0044208">
    <property type="term" value="P:'de novo' AMP biosynthetic process"/>
    <property type="evidence" value="ECO:0007669"/>
    <property type="project" value="UniProtKB-UniPathway"/>
</dbReference>
<dbReference type="InterPro" id="IPR024083">
    <property type="entry name" value="Fumarase/histidase_N"/>
</dbReference>
<evidence type="ECO:0000256" key="4">
    <source>
        <dbReference type="ARBA" id="ARBA00011668"/>
    </source>
</evidence>
<evidence type="ECO:0000256" key="8">
    <source>
        <dbReference type="ARBA" id="ARBA00023239"/>
    </source>
</evidence>
<evidence type="ECO:0000313" key="19">
    <source>
        <dbReference type="Proteomes" id="UP000317265"/>
    </source>
</evidence>
<reference evidence="17 19" key="1">
    <citation type="journal article" date="2019" name="Nat. Microbiol.">
        <title>Expanding anaerobic alkane metabolism in the domain of Archaea.</title>
        <authorList>
            <person name="Wang Y."/>
            <person name="Wegener G."/>
            <person name="Hou J."/>
            <person name="Wang F."/>
            <person name="Xiao X."/>
        </authorList>
    </citation>
    <scope>NUCLEOTIDE SEQUENCE [LARGE SCALE GENOMIC DNA]</scope>
    <source>
        <strain evidence="17">WYZ-LMO11</strain>
    </source>
</reference>
<evidence type="ECO:0000256" key="14">
    <source>
        <dbReference type="RuleBase" id="RU361172"/>
    </source>
</evidence>
<evidence type="ECO:0000313" key="16">
    <source>
        <dbReference type="EMBL" id="RZN56009.1"/>
    </source>
</evidence>
<dbReference type="Pfam" id="PF10397">
    <property type="entry name" value="ADSL_C"/>
    <property type="match status" value="1"/>
</dbReference>
<dbReference type="PROSITE" id="PS00163">
    <property type="entry name" value="FUMARATE_LYASES"/>
    <property type="match status" value="1"/>
</dbReference>
<dbReference type="Proteomes" id="UP000317265">
    <property type="component" value="Unassembled WGS sequence"/>
</dbReference>
<evidence type="ECO:0000256" key="5">
    <source>
        <dbReference type="ARBA" id="ARBA00012339"/>
    </source>
</evidence>
<organism evidence="17 19">
    <name type="scientific">Thermoproteota archaeon</name>
    <dbReference type="NCBI Taxonomy" id="2056631"/>
    <lineage>
        <taxon>Archaea</taxon>
        <taxon>Thermoproteota</taxon>
    </lineage>
</organism>
<evidence type="ECO:0000256" key="6">
    <source>
        <dbReference type="ARBA" id="ARBA00017058"/>
    </source>
</evidence>
<dbReference type="Proteomes" id="UP000316080">
    <property type="component" value="Unassembled WGS sequence"/>
</dbReference>
<dbReference type="InterPro" id="IPR008948">
    <property type="entry name" value="L-Aspartase-like"/>
</dbReference>
<dbReference type="InterPro" id="IPR020557">
    <property type="entry name" value="Fumarate_lyase_CS"/>
</dbReference>
<dbReference type="SMART" id="SM00998">
    <property type="entry name" value="ADSL_C"/>
    <property type="match status" value="1"/>
</dbReference>
<dbReference type="UniPathway" id="UPA00074">
    <property type="reaction ID" value="UER00132"/>
</dbReference>
<gene>
    <name evidence="17" type="ORF">DSO09_00315</name>
    <name evidence="16" type="ORF">EF809_04005</name>
</gene>
<evidence type="ECO:0000256" key="11">
    <source>
        <dbReference type="ARBA" id="ARBA00030717"/>
    </source>
</evidence>
<keyword evidence="7 14" id="KW-0658">Purine biosynthesis</keyword>
<comment type="pathway">
    <text evidence="1 14">Purine metabolism; IMP biosynthesis via de novo pathway; 5-amino-1-(5-phospho-D-ribosyl)imidazole-4-carboxamide from 5-amino-1-(5-phospho-D-ribosyl)imidazole-4-carboxylate: step 2/2.</text>
</comment>
<dbReference type="UniPathway" id="UPA00075">
    <property type="reaction ID" value="UER00336"/>
</dbReference>
<dbReference type="CDD" id="cd01360">
    <property type="entry name" value="Adenylsuccinate_lyase_1"/>
    <property type="match status" value="1"/>
</dbReference>
<dbReference type="FunFam" id="1.20.200.10:FF:000008">
    <property type="entry name" value="Adenylosuccinate lyase"/>
    <property type="match status" value="1"/>
</dbReference>
<dbReference type="Pfam" id="PF00206">
    <property type="entry name" value="Lyase_1"/>
    <property type="match status" value="1"/>
</dbReference>
<dbReference type="NCBIfam" id="TIGR00928">
    <property type="entry name" value="purB"/>
    <property type="match status" value="1"/>
</dbReference>
<dbReference type="AlphaFoldDB" id="A0A523BHZ5"/>
<evidence type="ECO:0000256" key="9">
    <source>
        <dbReference type="ARBA" id="ARBA00024477"/>
    </source>
</evidence>
<protein>
    <recommendedName>
        <fullName evidence="6 13">Adenylosuccinate lyase</fullName>
        <shortName evidence="14">ASL</shortName>
        <ecNumber evidence="5 13">4.3.2.2</ecNumber>
    </recommendedName>
    <alternativeName>
        <fullName evidence="11 14">Adenylosuccinase</fullName>
    </alternativeName>
</protein>
<name>A0A523BHZ5_9CREN</name>